<protein>
    <submittedName>
        <fullName evidence="2">Uncharacterized protein</fullName>
    </submittedName>
</protein>
<comment type="caution">
    <text evidence="2">The sequence shown here is derived from an EMBL/GenBank/DDBJ whole genome shotgun (WGS) entry which is preliminary data.</text>
</comment>
<keyword evidence="3" id="KW-1185">Reference proteome</keyword>
<dbReference type="AlphaFoldDB" id="A0A7J7J5E0"/>
<sequence length="162" mass="17998">MQALLHATVLVFTLTWMLVSGSLYDEKPGASVLSDMIIERVRVEQRNREESPLSDLVSLNSNQSSSAADDVHHMLAELLSASLNSEESEDEVPYDDESSDDTLLSHQIDTVDPRCVQRCYLCYAADEIGEPEANECIGRCVINSSVLTTCPSYPSQQFSEEY</sequence>
<name>A0A7J7J5E0_BUGNE</name>
<evidence type="ECO:0000256" key="1">
    <source>
        <dbReference type="SAM" id="SignalP"/>
    </source>
</evidence>
<evidence type="ECO:0000313" key="3">
    <source>
        <dbReference type="Proteomes" id="UP000593567"/>
    </source>
</evidence>
<dbReference type="Proteomes" id="UP000593567">
    <property type="component" value="Unassembled WGS sequence"/>
</dbReference>
<feature type="chain" id="PRO_5029794047" evidence="1">
    <location>
        <begin position="22"/>
        <end position="162"/>
    </location>
</feature>
<keyword evidence="1" id="KW-0732">Signal</keyword>
<dbReference type="EMBL" id="VXIV02003058">
    <property type="protein sequence ID" value="KAF6021362.1"/>
    <property type="molecule type" value="Genomic_DNA"/>
</dbReference>
<gene>
    <name evidence="2" type="ORF">EB796_020339</name>
</gene>
<feature type="signal peptide" evidence="1">
    <location>
        <begin position="1"/>
        <end position="21"/>
    </location>
</feature>
<proteinExistence type="predicted"/>
<evidence type="ECO:0000313" key="2">
    <source>
        <dbReference type="EMBL" id="KAF6021362.1"/>
    </source>
</evidence>
<accession>A0A7J7J5E0</accession>
<reference evidence="2" key="1">
    <citation type="submission" date="2020-06" db="EMBL/GenBank/DDBJ databases">
        <title>Draft genome of Bugula neritina, a colonial animal packing powerful symbionts and potential medicines.</title>
        <authorList>
            <person name="Rayko M."/>
        </authorList>
    </citation>
    <scope>NUCLEOTIDE SEQUENCE [LARGE SCALE GENOMIC DNA]</scope>
    <source>
        <strain evidence="2">Kwan_BN1</strain>
    </source>
</reference>
<organism evidence="2 3">
    <name type="scientific">Bugula neritina</name>
    <name type="common">Brown bryozoan</name>
    <name type="synonym">Sertularia neritina</name>
    <dbReference type="NCBI Taxonomy" id="10212"/>
    <lineage>
        <taxon>Eukaryota</taxon>
        <taxon>Metazoa</taxon>
        <taxon>Spiralia</taxon>
        <taxon>Lophotrochozoa</taxon>
        <taxon>Bryozoa</taxon>
        <taxon>Gymnolaemata</taxon>
        <taxon>Cheilostomatida</taxon>
        <taxon>Flustrina</taxon>
        <taxon>Buguloidea</taxon>
        <taxon>Bugulidae</taxon>
        <taxon>Bugula</taxon>
    </lineage>
</organism>